<dbReference type="EMBL" id="CP116805">
    <property type="protein sequence ID" value="WCL55522.1"/>
    <property type="molecule type" value="Genomic_DNA"/>
</dbReference>
<dbReference type="Pfam" id="PF13450">
    <property type="entry name" value="NAD_binding_8"/>
    <property type="match status" value="1"/>
</dbReference>
<dbReference type="NCBIfam" id="TIGR01409">
    <property type="entry name" value="TAT_signal_seq"/>
    <property type="match status" value="1"/>
</dbReference>
<name>A0AAE9XSF1_9PROT</name>
<proteinExistence type="predicted"/>
<dbReference type="InterPro" id="IPR006311">
    <property type="entry name" value="TAT_signal"/>
</dbReference>
<organism evidence="1 2">
    <name type="scientific">Gimibacter soli</name>
    <dbReference type="NCBI Taxonomy" id="3024400"/>
    <lineage>
        <taxon>Bacteria</taxon>
        <taxon>Pseudomonadati</taxon>
        <taxon>Pseudomonadota</taxon>
        <taxon>Alphaproteobacteria</taxon>
        <taxon>Kordiimonadales</taxon>
        <taxon>Temperatibacteraceae</taxon>
        <taxon>Gimibacter</taxon>
    </lineage>
</organism>
<dbReference type="KEGG" id="gso:PH603_07080"/>
<protein>
    <submittedName>
        <fullName evidence="1">FAD-dependent oxidoreductase</fullName>
    </submittedName>
</protein>
<evidence type="ECO:0000313" key="2">
    <source>
        <dbReference type="Proteomes" id="UP001217500"/>
    </source>
</evidence>
<dbReference type="AlphaFoldDB" id="A0AAE9XSF1"/>
<accession>A0AAE9XSF1</accession>
<dbReference type="Gene3D" id="3.50.50.60">
    <property type="entry name" value="FAD/NAD(P)-binding domain"/>
    <property type="match status" value="2"/>
</dbReference>
<dbReference type="Proteomes" id="UP001217500">
    <property type="component" value="Chromosome"/>
</dbReference>
<dbReference type="RefSeq" id="WP_289505345.1">
    <property type="nucleotide sequence ID" value="NZ_CP116805.1"/>
</dbReference>
<dbReference type="SUPFAM" id="SSF51905">
    <property type="entry name" value="FAD/NAD(P)-binding domain"/>
    <property type="match status" value="1"/>
</dbReference>
<evidence type="ECO:0000313" key="1">
    <source>
        <dbReference type="EMBL" id="WCL55522.1"/>
    </source>
</evidence>
<gene>
    <name evidence="1" type="ORF">PH603_07080</name>
</gene>
<sequence>MMARRSITRRDFLNGVAITGAAFGLAPAEAFAKGLIAGDPKWVYPPERTGMRGSHEGSFEVAHAISWEGKVFDRPKKALDRPYDLIVVGGGISGLTTARLARDRLGASARILILDNHDDFGGHAKRNEFLVKGKRLIGYGGSQSIDSPKSYSPAAREFIQSLGIETEKFYRYYDRSWASRRNLGTATYLDKETYGSDRLLKVREAGNWGLGWSWSTEEEKAEYAALIDSLPFPAEELAAFRRLVLDKPDWLGDMPIEARASYLKSHSLQYCLKNHAGISDGIYSLFGRTSLGLWGIGWDAVSALEAVREGHFATEGVKLDEGTFDYGPHGEEPYIFHFPDGNAGVARMIVADLLPDALRAGSMEEGVEARAHYDRLDRAENGVRIRLRSTAVNIANTGEGAEVTYVRDGRAERVTGAKVIFAGYAHILPYILPELPAEQIEAIRWPKKVPLAYINVALTNWHAFAENGVSSFFAPGKKLHQAALDFPVSIGNYRFADNPDDPIIAHLSHVPCAPGMPSRDQHVAGRHEMYAMTFEDYEAEVVSLLKGGLGSAFDAERDIAAITVNRWPHGYAYEYNELWDDPTWSPAMGPHLRARQQVGNISIAGSDASAFAYVDGAIDAAVRAVREQFGG</sequence>
<dbReference type="InterPro" id="IPR019546">
    <property type="entry name" value="TAT_signal_bac_arc"/>
</dbReference>
<dbReference type="InterPro" id="IPR036188">
    <property type="entry name" value="FAD/NAD-bd_sf"/>
</dbReference>
<keyword evidence="2" id="KW-1185">Reference proteome</keyword>
<reference evidence="1" key="1">
    <citation type="submission" date="2023-01" db="EMBL/GenBank/DDBJ databases">
        <title>The genome sequence of Kordiimonadaceae bacterium 6D33.</title>
        <authorList>
            <person name="Liu Y."/>
        </authorList>
    </citation>
    <scope>NUCLEOTIDE SEQUENCE</scope>
    <source>
        <strain evidence="1">6D33</strain>
    </source>
</reference>
<dbReference type="PROSITE" id="PS51318">
    <property type="entry name" value="TAT"/>
    <property type="match status" value="1"/>
</dbReference>